<evidence type="ECO:0000313" key="3">
    <source>
        <dbReference type="Proteomes" id="UP000031938"/>
    </source>
</evidence>
<keyword evidence="3" id="KW-1185">Reference proteome</keyword>
<dbReference type="CDD" id="cd13585">
    <property type="entry name" value="PBP2_TMBP_like"/>
    <property type="match status" value="1"/>
</dbReference>
<comment type="caution">
    <text evidence="2">The sequence shown here is derived from an EMBL/GenBank/DDBJ whole genome shotgun (WGS) entry which is preliminary data.</text>
</comment>
<sequence>MKLFSSKKWIAAALTSVLVLSACSSNDEGSSSDSEGGGDGDQVTLNTVFLGASWGEAARELAKEYEEETGVKVNVELVGRDAIYQRLALSIAGEADYDLFNVDYNWIPEFAAADRLLPLDDLIAENNVDLDGYLPRALALAQWDGNNGSFGEGGTTYGLPQTIHPHLLWYRADLFNDEALKAEFQAEYGYELLPPQTMEQFEDAAAFFHGKEVEGTTLSGWAAQGSKGFGNVHTWLSFVYSNGGDVIDWDKMESSLTTPEVVEATQTWVDLLEYSPGGINEYTFAEVAADASAGRLAMAIHWSWSSFEVDDASLSQTVGDWEFTQIPTMETSAPHLAGWVNVIPRTSKNPEEAFKFLAWLQNEDNDVAQALMGAGDPVRTASYTNEELTGAMIEGTETERFRRYEPLEGAMESAMARPFFPQEEKWESVVSEYLSAVQVGQMTVEEALEQADEAVNNMLDN</sequence>
<feature type="signal peptide" evidence="1">
    <location>
        <begin position="1"/>
        <end position="24"/>
    </location>
</feature>
<dbReference type="Proteomes" id="UP000031938">
    <property type="component" value="Unassembled WGS sequence"/>
</dbReference>
<feature type="chain" id="PRO_5038923069" description="ABC transporter substrate-binding protein" evidence="1">
    <location>
        <begin position="25"/>
        <end position="461"/>
    </location>
</feature>
<dbReference type="RefSeq" id="WP_041086582.1">
    <property type="nucleotide sequence ID" value="NZ_JXRP01000009.1"/>
</dbReference>
<proteinExistence type="predicted"/>
<evidence type="ECO:0000313" key="2">
    <source>
        <dbReference type="EMBL" id="KIL49422.1"/>
    </source>
</evidence>
<dbReference type="EMBL" id="JXRP01000009">
    <property type="protein sequence ID" value="KIL49422.1"/>
    <property type="molecule type" value="Genomic_DNA"/>
</dbReference>
<dbReference type="PANTHER" id="PTHR43649">
    <property type="entry name" value="ARABINOSE-BINDING PROTEIN-RELATED"/>
    <property type="match status" value="1"/>
</dbReference>
<evidence type="ECO:0008006" key="4">
    <source>
        <dbReference type="Google" id="ProtNLM"/>
    </source>
</evidence>
<dbReference type="AlphaFoldDB" id="A0A0C2VKI9"/>
<keyword evidence="1" id="KW-0732">Signal</keyword>
<dbReference type="InterPro" id="IPR006059">
    <property type="entry name" value="SBP"/>
</dbReference>
<name>A0A0C2VKI9_9BACL</name>
<accession>A0A0C2VKI9</accession>
<dbReference type="OrthoDB" id="9770625at2"/>
<dbReference type="InterPro" id="IPR050490">
    <property type="entry name" value="Bact_solute-bd_prot1"/>
</dbReference>
<reference evidence="2 3" key="1">
    <citation type="submission" date="2015-01" db="EMBL/GenBank/DDBJ databases">
        <title>Genome sequencing of Jeotgalibacillus soli.</title>
        <authorList>
            <person name="Goh K.M."/>
            <person name="Chan K.-G."/>
            <person name="Yaakop A.S."/>
            <person name="Ee R."/>
            <person name="Gan H.M."/>
            <person name="Chan C.S."/>
        </authorList>
    </citation>
    <scope>NUCLEOTIDE SEQUENCE [LARGE SCALE GENOMIC DNA]</scope>
    <source>
        <strain evidence="2 3">P9</strain>
    </source>
</reference>
<gene>
    <name evidence="2" type="ORF">KP78_08900</name>
</gene>
<dbReference type="PROSITE" id="PS51257">
    <property type="entry name" value="PROKAR_LIPOPROTEIN"/>
    <property type="match status" value="1"/>
</dbReference>
<dbReference type="Gene3D" id="3.40.190.10">
    <property type="entry name" value="Periplasmic binding protein-like II"/>
    <property type="match status" value="2"/>
</dbReference>
<dbReference type="PATRIC" id="fig|889306.3.peg.893"/>
<dbReference type="STRING" id="889306.KP78_08900"/>
<evidence type="ECO:0000256" key="1">
    <source>
        <dbReference type="SAM" id="SignalP"/>
    </source>
</evidence>
<dbReference type="PANTHER" id="PTHR43649:SF12">
    <property type="entry name" value="DIACETYLCHITOBIOSE BINDING PROTEIN DASA"/>
    <property type="match status" value="1"/>
</dbReference>
<protein>
    <recommendedName>
        <fullName evidence="4">ABC transporter substrate-binding protein</fullName>
    </recommendedName>
</protein>
<dbReference type="SUPFAM" id="SSF53850">
    <property type="entry name" value="Periplasmic binding protein-like II"/>
    <property type="match status" value="1"/>
</dbReference>
<organism evidence="2 3">
    <name type="scientific">Jeotgalibacillus soli</name>
    <dbReference type="NCBI Taxonomy" id="889306"/>
    <lineage>
        <taxon>Bacteria</taxon>
        <taxon>Bacillati</taxon>
        <taxon>Bacillota</taxon>
        <taxon>Bacilli</taxon>
        <taxon>Bacillales</taxon>
        <taxon>Caryophanaceae</taxon>
        <taxon>Jeotgalibacillus</taxon>
    </lineage>
</organism>
<dbReference type="Pfam" id="PF01547">
    <property type="entry name" value="SBP_bac_1"/>
    <property type="match status" value="1"/>
</dbReference>